<keyword evidence="1" id="KW-0378">Hydrolase</keyword>
<keyword evidence="1" id="KW-0645">Protease</keyword>
<dbReference type="Gene3D" id="2.40.70.10">
    <property type="entry name" value="Acid Proteases"/>
    <property type="match status" value="1"/>
</dbReference>
<evidence type="ECO:0000313" key="1">
    <source>
        <dbReference type="EMBL" id="OCK43778.1"/>
    </source>
</evidence>
<name>A0A1B9Y1T4_9FLAO</name>
<dbReference type="RefSeq" id="WP_068702486.1">
    <property type="nucleotide sequence ID" value="NZ_MAKX01000001.1"/>
</dbReference>
<accession>A0A1B9Y1T4</accession>
<dbReference type="EMBL" id="MAKX01000001">
    <property type="protein sequence ID" value="OCK43778.1"/>
    <property type="molecule type" value="Genomic_DNA"/>
</dbReference>
<dbReference type="PROSITE" id="PS00141">
    <property type="entry name" value="ASP_PROTEASE"/>
    <property type="match status" value="1"/>
</dbReference>
<dbReference type="InterPro" id="IPR021109">
    <property type="entry name" value="Peptidase_aspartic_dom_sf"/>
</dbReference>
<sequence length="160" mass="17965">MASLKKVLKKKKYIKIKLKKIVTNHLELKAEINGVKGTFILDTGASNSCVGLDLIEHFKLISEESEVKAAGAGATDMETKKSENNWLKIGKWQTNQCNLVLFDLSHVNTALTQHKADKVNGIIGADVLENGKAFIDYDKKVLYLKKLKKRKRKNLVKVPF</sequence>
<dbReference type="Pfam" id="PF13650">
    <property type="entry name" value="Asp_protease_2"/>
    <property type="match status" value="1"/>
</dbReference>
<dbReference type="OrthoDB" id="5975497at2"/>
<dbReference type="STRING" id="447689.BA195_03500"/>
<evidence type="ECO:0000313" key="2">
    <source>
        <dbReference type="Proteomes" id="UP000093186"/>
    </source>
</evidence>
<dbReference type="GO" id="GO:0006508">
    <property type="term" value="P:proteolysis"/>
    <property type="evidence" value="ECO:0007669"/>
    <property type="project" value="UniProtKB-KW"/>
</dbReference>
<dbReference type="SUPFAM" id="SSF50630">
    <property type="entry name" value="Acid proteases"/>
    <property type="match status" value="1"/>
</dbReference>
<dbReference type="InterPro" id="IPR034122">
    <property type="entry name" value="Retropepsin-like_bacterial"/>
</dbReference>
<dbReference type="InterPro" id="IPR001969">
    <property type="entry name" value="Aspartic_peptidase_AS"/>
</dbReference>
<dbReference type="CDD" id="cd05483">
    <property type="entry name" value="retropepsin_like_bacteria"/>
    <property type="match status" value="1"/>
</dbReference>
<keyword evidence="2" id="KW-1185">Reference proteome</keyword>
<proteinExistence type="predicted"/>
<organism evidence="1 2">
    <name type="scientific">Tenacibaculum soleae</name>
    <dbReference type="NCBI Taxonomy" id="447689"/>
    <lineage>
        <taxon>Bacteria</taxon>
        <taxon>Pseudomonadati</taxon>
        <taxon>Bacteroidota</taxon>
        <taxon>Flavobacteriia</taxon>
        <taxon>Flavobacteriales</taxon>
        <taxon>Flavobacteriaceae</taxon>
        <taxon>Tenacibaculum</taxon>
    </lineage>
</organism>
<comment type="caution">
    <text evidence="1">The sequence shown here is derived from an EMBL/GenBank/DDBJ whole genome shotgun (WGS) entry which is preliminary data.</text>
</comment>
<protein>
    <submittedName>
        <fullName evidence="1">Acid protease</fullName>
    </submittedName>
</protein>
<dbReference type="AlphaFoldDB" id="A0A1B9Y1T4"/>
<reference evidence="1 2" key="1">
    <citation type="submission" date="2016-06" db="EMBL/GenBank/DDBJ databases">
        <title>Draft Genome Sequence of Tenacibaculum soleae UCD-KL19.</title>
        <authorList>
            <person name="Eisen J.A."/>
            <person name="Coil D.A."/>
            <person name="Lujan K.M."/>
        </authorList>
    </citation>
    <scope>NUCLEOTIDE SEQUENCE [LARGE SCALE GENOMIC DNA]</scope>
    <source>
        <strain evidence="1 2">UCD-KL19</strain>
    </source>
</reference>
<dbReference type="GO" id="GO:0004190">
    <property type="term" value="F:aspartic-type endopeptidase activity"/>
    <property type="evidence" value="ECO:0007669"/>
    <property type="project" value="InterPro"/>
</dbReference>
<dbReference type="Proteomes" id="UP000093186">
    <property type="component" value="Unassembled WGS sequence"/>
</dbReference>
<gene>
    <name evidence="1" type="ORF">BA195_03500</name>
</gene>